<reference evidence="1 2" key="1">
    <citation type="submission" date="2019-03" db="EMBL/GenBank/DDBJ databases">
        <title>First draft genome of Liparis tanakae, snailfish: a comprehensive survey of snailfish specific genes.</title>
        <authorList>
            <person name="Kim W."/>
            <person name="Song I."/>
            <person name="Jeong J.-H."/>
            <person name="Kim D."/>
            <person name="Kim S."/>
            <person name="Ryu S."/>
            <person name="Song J.Y."/>
            <person name="Lee S.K."/>
        </authorList>
    </citation>
    <scope>NUCLEOTIDE SEQUENCE [LARGE SCALE GENOMIC DNA]</scope>
    <source>
        <tissue evidence="1">Muscle</tissue>
    </source>
</reference>
<sequence>MKYRSRSDFTGGHGFNAPHTFDHVDPIVAFKAGPESSGVKCNSETRRCLKGSPIGMLRHVPHSQLFKSGSSERKMMQEDPYCLLMLPPTPHGDLNSI</sequence>
<comment type="caution">
    <text evidence="1">The sequence shown here is derived from an EMBL/GenBank/DDBJ whole genome shotgun (WGS) entry which is preliminary data.</text>
</comment>
<proteinExistence type="predicted"/>
<protein>
    <submittedName>
        <fullName evidence="1">Uncharacterized protein</fullName>
    </submittedName>
</protein>
<dbReference type="Proteomes" id="UP000314294">
    <property type="component" value="Unassembled WGS sequence"/>
</dbReference>
<organism evidence="1 2">
    <name type="scientific">Liparis tanakae</name>
    <name type="common">Tanaka's snailfish</name>
    <dbReference type="NCBI Taxonomy" id="230148"/>
    <lineage>
        <taxon>Eukaryota</taxon>
        <taxon>Metazoa</taxon>
        <taxon>Chordata</taxon>
        <taxon>Craniata</taxon>
        <taxon>Vertebrata</taxon>
        <taxon>Euteleostomi</taxon>
        <taxon>Actinopterygii</taxon>
        <taxon>Neopterygii</taxon>
        <taxon>Teleostei</taxon>
        <taxon>Neoteleostei</taxon>
        <taxon>Acanthomorphata</taxon>
        <taxon>Eupercaria</taxon>
        <taxon>Perciformes</taxon>
        <taxon>Cottioidei</taxon>
        <taxon>Cottales</taxon>
        <taxon>Liparidae</taxon>
        <taxon>Liparis</taxon>
    </lineage>
</organism>
<evidence type="ECO:0000313" key="1">
    <source>
        <dbReference type="EMBL" id="TNN40768.1"/>
    </source>
</evidence>
<accession>A0A4Z2FHR5</accession>
<evidence type="ECO:0000313" key="2">
    <source>
        <dbReference type="Proteomes" id="UP000314294"/>
    </source>
</evidence>
<dbReference type="EMBL" id="SRLO01001161">
    <property type="protein sequence ID" value="TNN40768.1"/>
    <property type="molecule type" value="Genomic_DNA"/>
</dbReference>
<name>A0A4Z2FHR5_9TELE</name>
<keyword evidence="2" id="KW-1185">Reference proteome</keyword>
<dbReference type="AlphaFoldDB" id="A0A4Z2FHR5"/>
<gene>
    <name evidence="1" type="ORF">EYF80_049062</name>
</gene>